<dbReference type="STRING" id="1073089.A0A1L9RV68"/>
<evidence type="ECO:0000313" key="5">
    <source>
        <dbReference type="EMBL" id="OJJ38815.1"/>
    </source>
</evidence>
<keyword evidence="2" id="KW-0677">Repeat</keyword>
<accession>A0A1L9RV68</accession>
<dbReference type="InterPro" id="IPR002048">
    <property type="entry name" value="EF_hand_dom"/>
</dbReference>
<dbReference type="Gene3D" id="1.10.238.10">
    <property type="entry name" value="EF-hand"/>
    <property type="match status" value="2"/>
</dbReference>
<dbReference type="Pfam" id="PF13499">
    <property type="entry name" value="EF-hand_7"/>
    <property type="match status" value="2"/>
</dbReference>
<dbReference type="EMBL" id="KV878210">
    <property type="protein sequence ID" value="OJJ38815.1"/>
    <property type="molecule type" value="Genomic_DNA"/>
</dbReference>
<dbReference type="OrthoDB" id="26525at2759"/>
<dbReference type="AlphaFoldDB" id="A0A1L9RV68"/>
<evidence type="ECO:0000259" key="4">
    <source>
        <dbReference type="PROSITE" id="PS50222"/>
    </source>
</evidence>
<proteinExistence type="predicted"/>
<dbReference type="GO" id="GO:0016460">
    <property type="term" value="C:myosin II complex"/>
    <property type="evidence" value="ECO:0007669"/>
    <property type="project" value="TreeGrafter"/>
</dbReference>
<protein>
    <recommendedName>
        <fullName evidence="1">Calmodulin</fullName>
    </recommendedName>
</protein>
<feature type="domain" description="EF-hand" evidence="4">
    <location>
        <begin position="80"/>
        <end position="115"/>
    </location>
</feature>
<dbReference type="PANTHER" id="PTHR23048:SF0">
    <property type="entry name" value="CALMODULIN LIKE 3"/>
    <property type="match status" value="1"/>
</dbReference>
<organism evidence="5 6">
    <name type="scientific">Aspergillus wentii DTO 134E9</name>
    <dbReference type="NCBI Taxonomy" id="1073089"/>
    <lineage>
        <taxon>Eukaryota</taxon>
        <taxon>Fungi</taxon>
        <taxon>Dikarya</taxon>
        <taxon>Ascomycota</taxon>
        <taxon>Pezizomycotina</taxon>
        <taxon>Eurotiomycetes</taxon>
        <taxon>Eurotiomycetidae</taxon>
        <taxon>Eurotiales</taxon>
        <taxon>Aspergillaceae</taxon>
        <taxon>Aspergillus</taxon>
        <taxon>Aspergillus subgen. Cremei</taxon>
    </lineage>
</organism>
<evidence type="ECO:0000313" key="6">
    <source>
        <dbReference type="Proteomes" id="UP000184383"/>
    </source>
</evidence>
<dbReference type="InterPro" id="IPR018247">
    <property type="entry name" value="EF_Hand_1_Ca_BS"/>
</dbReference>
<evidence type="ECO:0000256" key="3">
    <source>
        <dbReference type="ARBA" id="ARBA00022837"/>
    </source>
</evidence>
<dbReference type="SUPFAM" id="SSF47473">
    <property type="entry name" value="EF-hand"/>
    <property type="match status" value="1"/>
</dbReference>
<dbReference type="GeneID" id="63743620"/>
<gene>
    <name evidence="5" type="ORF">ASPWEDRAFT_105958</name>
</gene>
<dbReference type="FunFam" id="1.10.238.10:FF:000527">
    <property type="entry name" value="Calmodulin-3"/>
    <property type="match status" value="1"/>
</dbReference>
<dbReference type="RefSeq" id="XP_040692491.1">
    <property type="nucleotide sequence ID" value="XM_040827772.1"/>
</dbReference>
<keyword evidence="6" id="KW-1185">Reference proteome</keyword>
<dbReference type="InterPro" id="IPR011992">
    <property type="entry name" value="EF-hand-dom_pair"/>
</dbReference>
<keyword evidence="3" id="KW-0106">Calcium</keyword>
<name>A0A1L9RV68_ASPWE</name>
<dbReference type="PANTHER" id="PTHR23048">
    <property type="entry name" value="MYOSIN LIGHT CHAIN 1, 3"/>
    <property type="match status" value="1"/>
</dbReference>
<dbReference type="VEuPathDB" id="FungiDB:ASPWEDRAFT_105958"/>
<dbReference type="PROSITE" id="PS00018">
    <property type="entry name" value="EF_HAND_1"/>
    <property type="match status" value="3"/>
</dbReference>
<feature type="domain" description="EF-hand" evidence="4">
    <location>
        <begin position="43"/>
        <end position="78"/>
    </location>
</feature>
<dbReference type="SMART" id="SM00054">
    <property type="entry name" value="EFh"/>
    <property type="match status" value="4"/>
</dbReference>
<reference evidence="6" key="1">
    <citation type="journal article" date="2017" name="Genome Biol.">
        <title>Comparative genomics reveals high biological diversity and specific adaptations in the industrially and medically important fungal genus Aspergillus.</title>
        <authorList>
            <person name="de Vries R.P."/>
            <person name="Riley R."/>
            <person name="Wiebenga A."/>
            <person name="Aguilar-Osorio G."/>
            <person name="Amillis S."/>
            <person name="Uchima C.A."/>
            <person name="Anderluh G."/>
            <person name="Asadollahi M."/>
            <person name="Askin M."/>
            <person name="Barry K."/>
            <person name="Battaglia E."/>
            <person name="Bayram O."/>
            <person name="Benocci T."/>
            <person name="Braus-Stromeyer S.A."/>
            <person name="Caldana C."/>
            <person name="Canovas D."/>
            <person name="Cerqueira G.C."/>
            <person name="Chen F."/>
            <person name="Chen W."/>
            <person name="Choi C."/>
            <person name="Clum A."/>
            <person name="Dos Santos R.A."/>
            <person name="Damasio A.R."/>
            <person name="Diallinas G."/>
            <person name="Emri T."/>
            <person name="Fekete E."/>
            <person name="Flipphi M."/>
            <person name="Freyberg S."/>
            <person name="Gallo A."/>
            <person name="Gournas C."/>
            <person name="Habgood R."/>
            <person name="Hainaut M."/>
            <person name="Harispe M.L."/>
            <person name="Henrissat B."/>
            <person name="Hilden K.S."/>
            <person name="Hope R."/>
            <person name="Hossain A."/>
            <person name="Karabika E."/>
            <person name="Karaffa L."/>
            <person name="Karanyi Z."/>
            <person name="Krasevec N."/>
            <person name="Kuo A."/>
            <person name="Kusch H."/>
            <person name="LaButti K."/>
            <person name="Lagendijk E.L."/>
            <person name="Lapidus A."/>
            <person name="Levasseur A."/>
            <person name="Lindquist E."/>
            <person name="Lipzen A."/>
            <person name="Logrieco A.F."/>
            <person name="MacCabe A."/>
            <person name="Maekelae M.R."/>
            <person name="Malavazi I."/>
            <person name="Melin P."/>
            <person name="Meyer V."/>
            <person name="Mielnichuk N."/>
            <person name="Miskei M."/>
            <person name="Molnar A.P."/>
            <person name="Mule G."/>
            <person name="Ngan C.Y."/>
            <person name="Orejas M."/>
            <person name="Orosz E."/>
            <person name="Ouedraogo J.P."/>
            <person name="Overkamp K.M."/>
            <person name="Park H.-S."/>
            <person name="Perrone G."/>
            <person name="Piumi F."/>
            <person name="Punt P.J."/>
            <person name="Ram A.F."/>
            <person name="Ramon A."/>
            <person name="Rauscher S."/>
            <person name="Record E."/>
            <person name="Riano-Pachon D.M."/>
            <person name="Robert V."/>
            <person name="Roehrig J."/>
            <person name="Ruller R."/>
            <person name="Salamov A."/>
            <person name="Salih N.S."/>
            <person name="Samson R.A."/>
            <person name="Sandor E."/>
            <person name="Sanguinetti M."/>
            <person name="Schuetze T."/>
            <person name="Sepcic K."/>
            <person name="Shelest E."/>
            <person name="Sherlock G."/>
            <person name="Sophianopoulou V."/>
            <person name="Squina F.M."/>
            <person name="Sun H."/>
            <person name="Susca A."/>
            <person name="Todd R.B."/>
            <person name="Tsang A."/>
            <person name="Unkles S.E."/>
            <person name="van de Wiele N."/>
            <person name="van Rossen-Uffink D."/>
            <person name="Oliveira J.V."/>
            <person name="Vesth T.C."/>
            <person name="Visser J."/>
            <person name="Yu J.-H."/>
            <person name="Zhou M."/>
            <person name="Andersen M.R."/>
            <person name="Archer D.B."/>
            <person name="Baker S.E."/>
            <person name="Benoit I."/>
            <person name="Brakhage A.A."/>
            <person name="Braus G.H."/>
            <person name="Fischer R."/>
            <person name="Frisvad J.C."/>
            <person name="Goldman G.H."/>
            <person name="Houbraken J."/>
            <person name="Oakley B."/>
            <person name="Pocsi I."/>
            <person name="Scazzocchio C."/>
            <person name="Seiboth B."/>
            <person name="vanKuyk P.A."/>
            <person name="Wortman J."/>
            <person name="Dyer P.S."/>
            <person name="Grigoriev I.V."/>
        </authorList>
    </citation>
    <scope>NUCLEOTIDE SEQUENCE [LARGE SCALE GENOMIC DNA]</scope>
    <source>
        <strain evidence="6">DTO 134E9</strain>
    </source>
</reference>
<evidence type="ECO:0000256" key="2">
    <source>
        <dbReference type="ARBA" id="ARBA00022737"/>
    </source>
</evidence>
<feature type="domain" description="EF-hand" evidence="4">
    <location>
        <begin position="7"/>
        <end position="42"/>
    </location>
</feature>
<feature type="domain" description="EF-hand" evidence="4">
    <location>
        <begin position="116"/>
        <end position="141"/>
    </location>
</feature>
<dbReference type="Proteomes" id="UP000184383">
    <property type="component" value="Unassembled WGS sequence"/>
</dbReference>
<evidence type="ECO:0000256" key="1">
    <source>
        <dbReference type="ARBA" id="ARBA00020786"/>
    </source>
</evidence>
<dbReference type="PRINTS" id="PR00450">
    <property type="entry name" value="RECOVERIN"/>
</dbReference>
<dbReference type="PROSITE" id="PS50222">
    <property type="entry name" value="EF_HAND_2"/>
    <property type="match status" value="4"/>
</dbReference>
<sequence>MDKFTKEDIARYREAFAVFDKDGSGDITAQELAKVMRSLGLNPSDIEVQDMVHELDLDRTGTIDFQEFLTSMAAKVTDKDTEAAIRQAFRVFDQDNSGTISADEIRRVMSSIGDILSDDDIDEMIRMADVNGDGTIDCRFF</sequence>
<dbReference type="InterPro" id="IPR050230">
    <property type="entry name" value="CALM/Myosin/TropC-like"/>
</dbReference>
<dbReference type="GO" id="GO:0005509">
    <property type="term" value="F:calcium ion binding"/>
    <property type="evidence" value="ECO:0007669"/>
    <property type="project" value="InterPro"/>
</dbReference>